<accession>A0A6P2CBL8</accession>
<evidence type="ECO:0000313" key="3">
    <source>
        <dbReference type="Proteomes" id="UP000471120"/>
    </source>
</evidence>
<sequence length="86" mass="9629">MLAELDSQAGNDMSRPSNPRERPLAAIEGEDDHPMRRRLPRARDILDRTKGYDGAGLRWVAGGERVEYGLKVLGKHAVRSWGGLFE</sequence>
<feature type="compositionally biased region" description="Polar residues" evidence="1">
    <location>
        <begin position="8"/>
        <end position="17"/>
    </location>
</feature>
<evidence type="ECO:0000313" key="2">
    <source>
        <dbReference type="EMBL" id="TXG90164.1"/>
    </source>
</evidence>
<dbReference type="AlphaFoldDB" id="A0A6P2CBL8"/>
<dbReference type="Proteomes" id="UP000471120">
    <property type="component" value="Unassembled WGS sequence"/>
</dbReference>
<dbReference type="EMBL" id="QRCM01000001">
    <property type="protein sequence ID" value="TXG90164.1"/>
    <property type="molecule type" value="Genomic_DNA"/>
</dbReference>
<gene>
    <name evidence="2" type="ORF">DW322_07950</name>
</gene>
<name>A0A6P2CBL8_9NOCA</name>
<evidence type="ECO:0000256" key="1">
    <source>
        <dbReference type="SAM" id="MobiDB-lite"/>
    </source>
</evidence>
<proteinExistence type="predicted"/>
<comment type="caution">
    <text evidence="2">The sequence shown here is derived from an EMBL/GenBank/DDBJ whole genome shotgun (WGS) entry which is preliminary data.</text>
</comment>
<protein>
    <submittedName>
        <fullName evidence="2">Uncharacterized protein</fullName>
    </submittedName>
</protein>
<feature type="region of interest" description="Disordered" evidence="1">
    <location>
        <begin position="1"/>
        <end position="38"/>
    </location>
</feature>
<organism evidence="2 3">
    <name type="scientific">Rhodococcus rhodnii</name>
    <dbReference type="NCBI Taxonomy" id="38312"/>
    <lineage>
        <taxon>Bacteria</taxon>
        <taxon>Bacillati</taxon>
        <taxon>Actinomycetota</taxon>
        <taxon>Actinomycetes</taxon>
        <taxon>Mycobacteriales</taxon>
        <taxon>Nocardiaceae</taxon>
        <taxon>Rhodococcus</taxon>
    </lineage>
</organism>
<reference evidence="2 3" key="1">
    <citation type="submission" date="2018-07" db="EMBL/GenBank/DDBJ databases">
        <title>Genome sequence of Rhodococcus rhodnii ATCC 35071 from Rhodnius prolixus.</title>
        <authorList>
            <person name="Patel V."/>
            <person name="Vogel K.J."/>
        </authorList>
    </citation>
    <scope>NUCLEOTIDE SEQUENCE [LARGE SCALE GENOMIC DNA]</scope>
    <source>
        <strain evidence="2 3">ATCC 35071</strain>
    </source>
</reference>